<dbReference type="AlphaFoldDB" id="K2G7V2"/>
<dbReference type="Proteomes" id="UP000092654">
    <property type="component" value="Chromosome"/>
</dbReference>
<evidence type="ECO:0000313" key="2">
    <source>
        <dbReference type="EMBL" id="EKE31233.1"/>
    </source>
</evidence>
<evidence type="ECO:0000313" key="4">
    <source>
        <dbReference type="Proteomes" id="UP000092654"/>
    </source>
</evidence>
<proteinExistence type="predicted"/>
<keyword evidence="3" id="KW-1185">Reference proteome</keyword>
<gene>
    <name evidence="1" type="ORF">AAV35_004440</name>
    <name evidence="2" type="ORF">MJ3_09693</name>
</gene>
<dbReference type="RefSeq" id="WP_008590919.1">
    <property type="nucleotide sequence ID" value="NZ_AMPQ01000013.1"/>
</dbReference>
<dbReference type="KEGG" id="sje:AAV35_004440"/>
<reference evidence="2 3" key="1">
    <citation type="journal article" date="2012" name="J. Bacteriol.">
        <title>Draft Genome Sequence of Salimicrobium sp. Strain MJ3, Isolated from Myulchi-Jeot, Korean Fermented Seafood.</title>
        <authorList>
            <person name="Lee S.H."/>
            <person name="Jung J.Y."/>
            <person name="Jeon C.O."/>
        </authorList>
    </citation>
    <scope>NUCLEOTIDE SEQUENCE [LARGE SCALE GENOMIC DNA]</scope>
    <source>
        <strain evidence="2 3">MJ3</strain>
    </source>
</reference>
<organism evidence="2 3">
    <name type="scientific">Salimicrobium jeotgali</name>
    <dbReference type="NCBI Taxonomy" id="1230341"/>
    <lineage>
        <taxon>Bacteria</taxon>
        <taxon>Bacillati</taxon>
        <taxon>Bacillota</taxon>
        <taxon>Bacilli</taxon>
        <taxon>Bacillales</taxon>
        <taxon>Bacillaceae</taxon>
        <taxon>Salimicrobium</taxon>
    </lineage>
</organism>
<protein>
    <submittedName>
        <fullName evidence="2">Uncharacterized protein</fullName>
    </submittedName>
</protein>
<sequence>MNEAEDQYLESLFARHIELRKELHRFVQKLDCATGEEQILYQDICVLLAQHIQKIRKNCRESYSLNTCQEHLDQKL</sequence>
<reference evidence="1" key="3">
    <citation type="submission" date="2016-11" db="EMBL/GenBank/DDBJ databases">
        <title>Salimicrobium jeotgali MJ3, isolated from Myulchi jeot, a traditional Korean fermented seafood.</title>
        <authorList>
            <person name="Kim K.H."/>
            <person name="Jeon C.O."/>
            <person name="Jin H.M."/>
        </authorList>
    </citation>
    <scope>NUCLEOTIDE SEQUENCE</scope>
    <source>
        <strain evidence="1">MJ3</strain>
    </source>
</reference>
<dbReference type="Proteomes" id="UP000011746">
    <property type="component" value="Unassembled WGS sequence"/>
</dbReference>
<dbReference type="STRING" id="1230341.AAV35_004440"/>
<accession>K2G7V2</accession>
<dbReference type="EMBL" id="AMPQ01000013">
    <property type="protein sequence ID" value="EKE31233.1"/>
    <property type="molecule type" value="Genomic_DNA"/>
</dbReference>
<evidence type="ECO:0000313" key="3">
    <source>
        <dbReference type="Proteomes" id="UP000011746"/>
    </source>
</evidence>
<evidence type="ECO:0000313" key="1">
    <source>
        <dbReference type="EMBL" id="AKG04105.1"/>
    </source>
</evidence>
<reference evidence="4" key="2">
    <citation type="submission" date="2015-06" db="EMBL/GenBank/DDBJ databases">
        <title>Salimicrobium jeotgali MJ3, isolated from Myulchi jeot, a traditional Korean fermented seafood.</title>
        <authorList>
            <person name="Kim K.H."/>
            <person name="Jeon C.O."/>
            <person name="Jin H.M."/>
        </authorList>
    </citation>
    <scope>NUCLEOTIDE SEQUENCE [LARGE SCALE GENOMIC DNA]</scope>
    <source>
        <strain evidence="4">MJ3</strain>
    </source>
</reference>
<dbReference type="EMBL" id="CP011361">
    <property type="protein sequence ID" value="AKG04105.1"/>
    <property type="molecule type" value="Genomic_DNA"/>
</dbReference>
<name>K2G7V2_9BACI</name>